<dbReference type="AlphaFoldDB" id="A0A0D0DKC0"/>
<proteinExistence type="predicted"/>
<sequence length="63" mass="6430">MRQIRLLVSAASANGAVQVTNLNGCSPGPAQAGRTVNWPELLVDARSALSVDLRGVRVGSTGA</sequence>
<reference evidence="1 2" key="1">
    <citation type="submission" date="2014-04" db="EMBL/GenBank/DDBJ databases">
        <authorList>
            <consortium name="DOE Joint Genome Institute"/>
            <person name="Kuo A."/>
            <person name="Kohler A."/>
            <person name="Jargeat P."/>
            <person name="Nagy L.G."/>
            <person name="Floudas D."/>
            <person name="Copeland A."/>
            <person name="Barry K.W."/>
            <person name="Cichocki N."/>
            <person name="Veneault-Fourrey C."/>
            <person name="LaButti K."/>
            <person name="Lindquist E.A."/>
            <person name="Lipzen A."/>
            <person name="Lundell T."/>
            <person name="Morin E."/>
            <person name="Murat C."/>
            <person name="Sun H."/>
            <person name="Tunlid A."/>
            <person name="Henrissat B."/>
            <person name="Grigoriev I.V."/>
            <person name="Hibbett D.S."/>
            <person name="Martin F."/>
            <person name="Nordberg H.P."/>
            <person name="Cantor M.N."/>
            <person name="Hua S.X."/>
        </authorList>
    </citation>
    <scope>NUCLEOTIDE SEQUENCE [LARGE SCALE GENOMIC DNA]</scope>
    <source>
        <strain evidence="1 2">Ve08.2h10</strain>
    </source>
</reference>
<name>A0A0D0DKC0_9AGAM</name>
<accession>A0A0D0DKC0</accession>
<evidence type="ECO:0000313" key="1">
    <source>
        <dbReference type="EMBL" id="KIK98912.1"/>
    </source>
</evidence>
<organism evidence="1 2">
    <name type="scientific">Paxillus rubicundulus Ve08.2h10</name>
    <dbReference type="NCBI Taxonomy" id="930991"/>
    <lineage>
        <taxon>Eukaryota</taxon>
        <taxon>Fungi</taxon>
        <taxon>Dikarya</taxon>
        <taxon>Basidiomycota</taxon>
        <taxon>Agaricomycotina</taxon>
        <taxon>Agaricomycetes</taxon>
        <taxon>Agaricomycetidae</taxon>
        <taxon>Boletales</taxon>
        <taxon>Paxilineae</taxon>
        <taxon>Paxillaceae</taxon>
        <taxon>Paxillus</taxon>
    </lineage>
</organism>
<dbReference type="HOGENOM" id="CLU_2886490_0_0_1"/>
<keyword evidence="2" id="KW-1185">Reference proteome</keyword>
<gene>
    <name evidence="1" type="ORF">PAXRUDRAFT_823338</name>
</gene>
<dbReference type="Proteomes" id="UP000054538">
    <property type="component" value="Unassembled WGS sequence"/>
</dbReference>
<dbReference type="EMBL" id="KN824876">
    <property type="protein sequence ID" value="KIK98912.1"/>
    <property type="molecule type" value="Genomic_DNA"/>
</dbReference>
<evidence type="ECO:0000313" key="2">
    <source>
        <dbReference type="Proteomes" id="UP000054538"/>
    </source>
</evidence>
<dbReference type="InParanoid" id="A0A0D0DKC0"/>
<protein>
    <submittedName>
        <fullName evidence="1">Uncharacterized protein</fullName>
    </submittedName>
</protein>
<reference evidence="2" key="2">
    <citation type="submission" date="2015-01" db="EMBL/GenBank/DDBJ databases">
        <title>Evolutionary Origins and Diversification of the Mycorrhizal Mutualists.</title>
        <authorList>
            <consortium name="DOE Joint Genome Institute"/>
            <consortium name="Mycorrhizal Genomics Consortium"/>
            <person name="Kohler A."/>
            <person name="Kuo A."/>
            <person name="Nagy L.G."/>
            <person name="Floudas D."/>
            <person name="Copeland A."/>
            <person name="Barry K.W."/>
            <person name="Cichocki N."/>
            <person name="Veneault-Fourrey C."/>
            <person name="LaButti K."/>
            <person name="Lindquist E.A."/>
            <person name="Lipzen A."/>
            <person name="Lundell T."/>
            <person name="Morin E."/>
            <person name="Murat C."/>
            <person name="Riley R."/>
            <person name="Ohm R."/>
            <person name="Sun H."/>
            <person name="Tunlid A."/>
            <person name="Henrissat B."/>
            <person name="Grigoriev I.V."/>
            <person name="Hibbett D.S."/>
            <person name="Martin F."/>
        </authorList>
    </citation>
    <scope>NUCLEOTIDE SEQUENCE [LARGE SCALE GENOMIC DNA]</scope>
    <source>
        <strain evidence="2">Ve08.2h10</strain>
    </source>
</reference>